<gene>
    <name evidence="11" type="ORF">K490DRAFT_59744</name>
</gene>
<reference evidence="11" key="1">
    <citation type="journal article" date="2020" name="Stud. Mycol.">
        <title>101 Dothideomycetes genomes: a test case for predicting lifestyles and emergence of pathogens.</title>
        <authorList>
            <person name="Haridas S."/>
            <person name="Albert R."/>
            <person name="Binder M."/>
            <person name="Bloem J."/>
            <person name="Labutti K."/>
            <person name="Salamov A."/>
            <person name="Andreopoulos B."/>
            <person name="Baker S."/>
            <person name="Barry K."/>
            <person name="Bills G."/>
            <person name="Bluhm B."/>
            <person name="Cannon C."/>
            <person name="Castanera R."/>
            <person name="Culley D."/>
            <person name="Daum C."/>
            <person name="Ezra D."/>
            <person name="Gonzalez J."/>
            <person name="Henrissat B."/>
            <person name="Kuo A."/>
            <person name="Liang C."/>
            <person name="Lipzen A."/>
            <person name="Lutzoni F."/>
            <person name="Magnuson J."/>
            <person name="Mondo S."/>
            <person name="Nolan M."/>
            <person name="Ohm R."/>
            <person name="Pangilinan J."/>
            <person name="Park H.-J."/>
            <person name="Ramirez L."/>
            <person name="Alfaro M."/>
            <person name="Sun H."/>
            <person name="Tritt A."/>
            <person name="Yoshinaga Y."/>
            <person name="Zwiers L.-H."/>
            <person name="Turgeon B."/>
            <person name="Goodwin S."/>
            <person name="Spatafora J."/>
            <person name="Crous P."/>
            <person name="Grigoriev I."/>
        </authorList>
    </citation>
    <scope>NUCLEOTIDE SEQUENCE</scope>
    <source>
        <strain evidence="11">CBS 121410</strain>
    </source>
</reference>
<evidence type="ECO:0000256" key="4">
    <source>
        <dbReference type="ARBA" id="ARBA00022728"/>
    </source>
</evidence>
<dbReference type="InterPro" id="IPR050781">
    <property type="entry name" value="CWC22_splicing_factor"/>
</dbReference>
<dbReference type="SMART" id="SM00543">
    <property type="entry name" value="MIF4G"/>
    <property type="match status" value="1"/>
</dbReference>
<dbReference type="PANTHER" id="PTHR18034:SF3">
    <property type="entry name" value="PRE-MRNA-SPLICING FACTOR CWC22 HOMOLOG"/>
    <property type="match status" value="1"/>
</dbReference>
<dbReference type="InterPro" id="IPR003890">
    <property type="entry name" value="MIF4G-like_typ-3"/>
</dbReference>
<dbReference type="PANTHER" id="PTHR18034">
    <property type="entry name" value="CELL CYCLE CONTROL PROTEIN CWF22-RELATED"/>
    <property type="match status" value="1"/>
</dbReference>
<dbReference type="SUPFAM" id="SSF48371">
    <property type="entry name" value="ARM repeat"/>
    <property type="match status" value="1"/>
</dbReference>
<evidence type="ECO:0000256" key="9">
    <source>
        <dbReference type="SAM" id="MobiDB-lite"/>
    </source>
</evidence>
<feature type="compositionally biased region" description="Acidic residues" evidence="9">
    <location>
        <begin position="399"/>
        <end position="419"/>
    </location>
</feature>
<evidence type="ECO:0000256" key="3">
    <source>
        <dbReference type="ARBA" id="ARBA00022664"/>
    </source>
</evidence>
<name>A0A9P4HQY3_9PEZI</name>
<comment type="similarity">
    <text evidence="2">Belongs to the CWC22 family.</text>
</comment>
<feature type="region of interest" description="Disordered" evidence="9">
    <location>
        <begin position="394"/>
        <end position="427"/>
    </location>
</feature>
<dbReference type="GO" id="GO:0000398">
    <property type="term" value="P:mRNA splicing, via spliceosome"/>
    <property type="evidence" value="ECO:0007669"/>
    <property type="project" value="TreeGrafter"/>
</dbReference>
<dbReference type="PROSITE" id="PS51366">
    <property type="entry name" value="MI"/>
    <property type="match status" value="1"/>
</dbReference>
<dbReference type="Pfam" id="PF02847">
    <property type="entry name" value="MA3"/>
    <property type="match status" value="1"/>
</dbReference>
<comment type="caution">
    <text evidence="11">The sequence shown here is derived from an EMBL/GenBank/DDBJ whole genome shotgun (WGS) entry which is preliminary data.</text>
</comment>
<evidence type="ECO:0000256" key="5">
    <source>
        <dbReference type="ARBA" id="ARBA00023187"/>
    </source>
</evidence>
<evidence type="ECO:0000256" key="7">
    <source>
        <dbReference type="ARBA" id="ARBA00040804"/>
    </source>
</evidence>
<keyword evidence="4" id="KW-0747">Spliceosome</keyword>
<keyword evidence="3" id="KW-0507">mRNA processing</keyword>
<dbReference type="FunFam" id="1.25.40.180:FF:000004">
    <property type="entry name" value="pre-mRNA-splicing factor CWC22 homolog"/>
    <property type="match status" value="1"/>
</dbReference>
<organism evidence="11 12">
    <name type="scientific">Saccharata proteae CBS 121410</name>
    <dbReference type="NCBI Taxonomy" id="1314787"/>
    <lineage>
        <taxon>Eukaryota</taxon>
        <taxon>Fungi</taxon>
        <taxon>Dikarya</taxon>
        <taxon>Ascomycota</taxon>
        <taxon>Pezizomycotina</taxon>
        <taxon>Dothideomycetes</taxon>
        <taxon>Dothideomycetes incertae sedis</taxon>
        <taxon>Botryosphaeriales</taxon>
        <taxon>Saccharataceae</taxon>
        <taxon>Saccharata</taxon>
    </lineage>
</organism>
<feature type="compositionally biased region" description="Basic residues" evidence="9">
    <location>
        <begin position="30"/>
        <end position="56"/>
    </location>
</feature>
<dbReference type="GO" id="GO:0003723">
    <property type="term" value="F:RNA binding"/>
    <property type="evidence" value="ECO:0007669"/>
    <property type="project" value="InterPro"/>
</dbReference>
<comment type="subcellular location">
    <subcellularLocation>
        <location evidence="1">Nucleus</location>
    </subcellularLocation>
</comment>
<evidence type="ECO:0000256" key="2">
    <source>
        <dbReference type="ARBA" id="ARBA00006856"/>
    </source>
</evidence>
<dbReference type="InterPro" id="IPR003891">
    <property type="entry name" value="Initiation_fac_eIF4g_MI"/>
</dbReference>
<keyword evidence="5" id="KW-0508">mRNA splicing</keyword>
<dbReference type="Pfam" id="PF02854">
    <property type="entry name" value="MIF4G"/>
    <property type="match status" value="1"/>
</dbReference>
<keyword evidence="12" id="KW-1185">Reference proteome</keyword>
<evidence type="ECO:0000256" key="6">
    <source>
        <dbReference type="ARBA" id="ARBA00023242"/>
    </source>
</evidence>
<dbReference type="SMART" id="SM00544">
    <property type="entry name" value="MA3"/>
    <property type="match status" value="1"/>
</dbReference>
<evidence type="ECO:0000256" key="1">
    <source>
        <dbReference type="ARBA" id="ARBA00004123"/>
    </source>
</evidence>
<keyword evidence="6" id="KW-0539">Nucleus</keyword>
<evidence type="ECO:0000313" key="11">
    <source>
        <dbReference type="EMBL" id="KAF2084323.1"/>
    </source>
</evidence>
<evidence type="ECO:0000259" key="10">
    <source>
        <dbReference type="PROSITE" id="PS51366"/>
    </source>
</evidence>
<dbReference type="AlphaFoldDB" id="A0A9P4HQY3"/>
<feature type="compositionally biased region" description="Basic and acidic residues" evidence="9">
    <location>
        <begin position="68"/>
        <end position="103"/>
    </location>
</feature>
<proteinExistence type="inferred from homology"/>
<accession>A0A9P4HQY3</accession>
<dbReference type="Gene3D" id="1.25.40.180">
    <property type="match status" value="1"/>
</dbReference>
<dbReference type="OrthoDB" id="3938623at2759"/>
<feature type="domain" description="MI" evidence="10">
    <location>
        <begin position="435"/>
        <end position="551"/>
    </location>
</feature>
<feature type="region of interest" description="Disordered" evidence="9">
    <location>
        <begin position="1"/>
        <end position="103"/>
    </location>
</feature>
<feature type="region of interest" description="Disordered" evidence="9">
    <location>
        <begin position="630"/>
        <end position="665"/>
    </location>
</feature>
<dbReference type="EMBL" id="ML978743">
    <property type="protein sequence ID" value="KAF2084323.1"/>
    <property type="molecule type" value="Genomic_DNA"/>
</dbReference>
<dbReference type="InterPro" id="IPR016024">
    <property type="entry name" value="ARM-type_fold"/>
</dbReference>
<feature type="compositionally biased region" description="Low complexity" evidence="9">
    <location>
        <begin position="642"/>
        <end position="663"/>
    </location>
</feature>
<dbReference type="Proteomes" id="UP000799776">
    <property type="component" value="Unassembled WGS sequence"/>
</dbReference>
<protein>
    <recommendedName>
        <fullName evidence="7">Pre-mRNA-splicing factor CWC22</fullName>
    </recommendedName>
    <alternativeName>
        <fullName evidence="8">Pre-mRNA-splicing factor cwc22</fullName>
    </alternativeName>
</protein>
<dbReference type="GO" id="GO:0071013">
    <property type="term" value="C:catalytic step 2 spliceosome"/>
    <property type="evidence" value="ECO:0007669"/>
    <property type="project" value="TreeGrafter"/>
</dbReference>
<evidence type="ECO:0000313" key="12">
    <source>
        <dbReference type="Proteomes" id="UP000799776"/>
    </source>
</evidence>
<evidence type="ECO:0000256" key="8">
    <source>
        <dbReference type="ARBA" id="ARBA00069506"/>
    </source>
</evidence>
<sequence length="684" mass="78078">MASEMQSAVRIPSPEPTENIQPEPMISSAIKRKRPSSSRSPSPRRYRSPPRGRSRTRSLDRNAPLPADIDRERAFERRRQLELRHRDQDDAPAKPLTEEQKQEAAKVEYNKLLTMRSGGTYIPPAKLRALQAQVTDKSSKEYQRMAWEALKKSIQGIINKANSGNMKMLVPELFEENLMRGRGIFCRSIMRAQMASLPFTPIYACMAAAINTKLPPIGELLVTRLIINFKKGFRRNDRAVCVSTTTFLAHLTNFQVVHELLVVEILVLLLQKPTDDSVEIAVALLKEVGQHIEEFSPKMAMLIYDQLRSVLHEADIEKRTQYAIEVLFQIRKDRYKNHPSVREDLDIIDEEDQVTHKIGLDAKGLQSQDTLNVFKFDEEYEKNEAEWKHLKAQILGEAEGSDDEEDDEDESSDEEEDVQEKELEIKDQSNRDLSDLRKSIYLTMVSSGGYEEACTRLMRIKPPVGLESEIPSMIVETCIQQKTYDKYYGMIGERFCKLNRFWRDEFEAAFAKYYDTSHRLDNNRLRIAGQFFGHLLATDAIGLHVLSVVRLTQEDTNSSNRIFLKYIFEDIVGNIGMKKLVERTREDTLQPSLQGIFPKDTKENLRFSINFFTAIGMGPLTEDMREFLKNMPAPAPPPALPAPASESDYSDTASSYSSYSSRSRSCHGFDVEVEIEVAVAAPEA</sequence>